<gene>
    <name evidence="2" type="ORF">DFP96_101120</name>
</gene>
<dbReference type="Proteomes" id="UP000295558">
    <property type="component" value="Unassembled WGS sequence"/>
</dbReference>
<feature type="signal peptide" evidence="1">
    <location>
        <begin position="1"/>
        <end position="21"/>
    </location>
</feature>
<organism evidence="2 3">
    <name type="scientific">Listeria rocourtiae</name>
    <dbReference type="NCBI Taxonomy" id="647910"/>
    <lineage>
        <taxon>Bacteria</taxon>
        <taxon>Bacillati</taxon>
        <taxon>Bacillota</taxon>
        <taxon>Bacilli</taxon>
        <taxon>Bacillales</taxon>
        <taxon>Listeriaceae</taxon>
        <taxon>Listeria</taxon>
    </lineage>
</organism>
<sequence length="167" mass="19106">MRKIFQILLSMSLIFALTACSTAPNGLNDNKSVSPDKTADELATQTIQAVFEKGSVGVQQNTVGNEKLDLPTYKSSYQEILEAKDYLYGAYYQQDKIYYLFTFIDNEKLEKLELTLQKVDDAWQLLTLTSWDTKGTKLTEKEIYNKIGKGRGEDVRIFERGANFMRM</sequence>
<keyword evidence="1" id="KW-0732">Signal</keyword>
<dbReference type="STRING" id="1265846.PROCOU_04116"/>
<name>A0A4R6ZRA3_9LIST</name>
<dbReference type="AlphaFoldDB" id="A0A4R6ZRA3"/>
<reference evidence="2 3" key="1">
    <citation type="submission" date="2019-03" db="EMBL/GenBank/DDBJ databases">
        <title>Genomic Encyclopedia of Type Strains, Phase III (KMG-III): the genomes of soil and plant-associated and newly described type strains.</title>
        <authorList>
            <person name="Whitman W."/>
        </authorList>
    </citation>
    <scope>NUCLEOTIDE SEQUENCE [LARGE SCALE GENOMIC DNA]</scope>
    <source>
        <strain evidence="2 3">CECT 7972</strain>
    </source>
</reference>
<keyword evidence="3" id="KW-1185">Reference proteome</keyword>
<protein>
    <recommendedName>
        <fullName evidence="4">Lipoprotein</fullName>
    </recommendedName>
</protein>
<proteinExistence type="predicted"/>
<dbReference type="EMBL" id="SNZK01000001">
    <property type="protein sequence ID" value="TDR55191.1"/>
    <property type="molecule type" value="Genomic_DNA"/>
</dbReference>
<evidence type="ECO:0000313" key="2">
    <source>
        <dbReference type="EMBL" id="TDR55191.1"/>
    </source>
</evidence>
<accession>A0A4R6ZRA3</accession>
<evidence type="ECO:0000313" key="3">
    <source>
        <dbReference type="Proteomes" id="UP000295558"/>
    </source>
</evidence>
<feature type="chain" id="PRO_5039706729" description="Lipoprotein" evidence="1">
    <location>
        <begin position="22"/>
        <end position="167"/>
    </location>
</feature>
<evidence type="ECO:0000256" key="1">
    <source>
        <dbReference type="SAM" id="SignalP"/>
    </source>
</evidence>
<dbReference type="PROSITE" id="PS51257">
    <property type="entry name" value="PROKAR_LIPOPROTEIN"/>
    <property type="match status" value="1"/>
</dbReference>
<comment type="caution">
    <text evidence="2">The sequence shown here is derived from an EMBL/GenBank/DDBJ whole genome shotgun (WGS) entry which is preliminary data.</text>
</comment>
<evidence type="ECO:0008006" key="4">
    <source>
        <dbReference type="Google" id="ProtNLM"/>
    </source>
</evidence>